<feature type="domain" description="Fork-head" evidence="11">
    <location>
        <begin position="208"/>
        <end position="265"/>
    </location>
</feature>
<protein>
    <recommendedName>
        <fullName evidence="11">Fork-head domain-containing protein</fullName>
    </recommendedName>
</protein>
<feature type="DNA-binding region" description="Fork-head" evidence="9">
    <location>
        <begin position="208"/>
        <end position="265"/>
    </location>
</feature>
<evidence type="ECO:0000259" key="11">
    <source>
        <dbReference type="PROSITE" id="PS50039"/>
    </source>
</evidence>
<dbReference type="InterPro" id="IPR036388">
    <property type="entry name" value="WH-like_DNA-bd_sf"/>
</dbReference>
<keyword evidence="8 9" id="KW-0539">Nucleus</keyword>
<keyword evidence="7" id="KW-0804">Transcription</keyword>
<dbReference type="Gene3D" id="1.10.10.10">
    <property type="entry name" value="Winged helix-like DNA-binding domain superfamily/Winged helix DNA-binding domain"/>
    <property type="match status" value="1"/>
</dbReference>
<evidence type="ECO:0000313" key="12">
    <source>
        <dbReference type="EMBL" id="CAK8671561.1"/>
    </source>
</evidence>
<dbReference type="PANTHER" id="PTHR45767">
    <property type="entry name" value="FORKHEAD BOX PROTEIN O"/>
    <property type="match status" value="1"/>
</dbReference>
<evidence type="ECO:0000256" key="7">
    <source>
        <dbReference type="ARBA" id="ARBA00023163"/>
    </source>
</evidence>
<proteinExistence type="predicted"/>
<evidence type="ECO:0000256" key="4">
    <source>
        <dbReference type="ARBA" id="ARBA00022490"/>
    </source>
</evidence>
<keyword evidence="3" id="KW-0217">Developmental protein</keyword>
<sequence length="265" mass="29071">MEDNNIQNIDSDFEPQQRPRTWTWPMKRPNIGGRGSDSQESDVAMKLEPTIMEAGSQEQLMSDGITTIKQESPDAFLPNGFMGDYNPLVGSPTANQVTDVNRLLSPQQETVTNICSGQNGNNTLSFTTLDPMTHSKPSVVSNFDTVNLSPSQTGFDIKPNVVLGNCTTTSELQQPMNNSSTSVENSATTTVASPTVAKPKTSSRKNAWGNMSYADLITQAIESSPDKRLTLAQIYDWMVKNIAYFNDKGDSNSSAGWKSTSRWNR</sequence>
<keyword evidence="13" id="KW-1185">Reference proteome</keyword>
<dbReference type="EMBL" id="CAWYQH010000001">
    <property type="protein sequence ID" value="CAK8671561.1"/>
    <property type="molecule type" value="Genomic_DNA"/>
</dbReference>
<keyword evidence="6 9" id="KW-0238">DNA-binding</keyword>
<dbReference type="InterPro" id="IPR001766">
    <property type="entry name" value="Fork_head_dom"/>
</dbReference>
<feature type="compositionally biased region" description="Low complexity" evidence="10">
    <location>
        <begin position="186"/>
        <end position="197"/>
    </location>
</feature>
<dbReference type="SUPFAM" id="SSF46785">
    <property type="entry name" value="Winged helix' DNA-binding domain"/>
    <property type="match status" value="1"/>
</dbReference>
<feature type="compositionally biased region" description="Polar residues" evidence="10">
    <location>
        <begin position="172"/>
        <end position="185"/>
    </location>
</feature>
<name>A0ABP0EVW7_CLALP</name>
<accession>A0ABP0EVW7</accession>
<keyword evidence="4" id="KW-0963">Cytoplasm</keyword>
<feature type="region of interest" description="Disordered" evidence="10">
    <location>
        <begin position="1"/>
        <end position="40"/>
    </location>
</feature>
<keyword evidence="5" id="KW-0805">Transcription regulation</keyword>
<comment type="caution">
    <text evidence="12">The sequence shown here is derived from an EMBL/GenBank/DDBJ whole genome shotgun (WGS) entry which is preliminary data.</text>
</comment>
<dbReference type="PROSITE" id="PS50039">
    <property type="entry name" value="FORK_HEAD_3"/>
    <property type="match status" value="1"/>
</dbReference>
<evidence type="ECO:0000256" key="6">
    <source>
        <dbReference type="ARBA" id="ARBA00023125"/>
    </source>
</evidence>
<dbReference type="SMART" id="SM00339">
    <property type="entry name" value="FH"/>
    <property type="match status" value="1"/>
</dbReference>
<gene>
    <name evidence="12" type="ORF">CVLEPA_LOCUS614</name>
</gene>
<comment type="subcellular location">
    <subcellularLocation>
        <location evidence="2">Cytoplasm</location>
    </subcellularLocation>
    <subcellularLocation>
        <location evidence="1 9">Nucleus</location>
    </subcellularLocation>
</comment>
<evidence type="ECO:0000256" key="5">
    <source>
        <dbReference type="ARBA" id="ARBA00023015"/>
    </source>
</evidence>
<dbReference type="PANTHER" id="PTHR45767:SF2">
    <property type="entry name" value="FORKHEAD BOX PROTEIN O"/>
    <property type="match status" value="1"/>
</dbReference>
<dbReference type="Proteomes" id="UP001642483">
    <property type="component" value="Unassembled WGS sequence"/>
</dbReference>
<reference evidence="12 13" key="1">
    <citation type="submission" date="2024-02" db="EMBL/GenBank/DDBJ databases">
        <authorList>
            <person name="Daric V."/>
            <person name="Darras S."/>
        </authorList>
    </citation>
    <scope>NUCLEOTIDE SEQUENCE [LARGE SCALE GENOMIC DNA]</scope>
</reference>
<evidence type="ECO:0000313" key="13">
    <source>
        <dbReference type="Proteomes" id="UP001642483"/>
    </source>
</evidence>
<feature type="region of interest" description="Disordered" evidence="10">
    <location>
        <begin position="172"/>
        <end position="204"/>
    </location>
</feature>
<evidence type="ECO:0000256" key="9">
    <source>
        <dbReference type="PROSITE-ProRule" id="PRU00089"/>
    </source>
</evidence>
<evidence type="ECO:0000256" key="1">
    <source>
        <dbReference type="ARBA" id="ARBA00004123"/>
    </source>
</evidence>
<evidence type="ECO:0000256" key="8">
    <source>
        <dbReference type="ARBA" id="ARBA00023242"/>
    </source>
</evidence>
<dbReference type="Pfam" id="PF00250">
    <property type="entry name" value="Forkhead"/>
    <property type="match status" value="1"/>
</dbReference>
<dbReference type="InterPro" id="IPR036390">
    <property type="entry name" value="WH_DNA-bd_sf"/>
</dbReference>
<evidence type="ECO:0000256" key="10">
    <source>
        <dbReference type="SAM" id="MobiDB-lite"/>
    </source>
</evidence>
<feature type="compositionally biased region" description="Polar residues" evidence="10">
    <location>
        <begin position="1"/>
        <end position="10"/>
    </location>
</feature>
<organism evidence="12 13">
    <name type="scientific">Clavelina lepadiformis</name>
    <name type="common">Light-bulb sea squirt</name>
    <name type="synonym">Ascidia lepadiformis</name>
    <dbReference type="NCBI Taxonomy" id="159417"/>
    <lineage>
        <taxon>Eukaryota</taxon>
        <taxon>Metazoa</taxon>
        <taxon>Chordata</taxon>
        <taxon>Tunicata</taxon>
        <taxon>Ascidiacea</taxon>
        <taxon>Aplousobranchia</taxon>
        <taxon>Clavelinidae</taxon>
        <taxon>Clavelina</taxon>
    </lineage>
</organism>
<evidence type="ECO:0000256" key="3">
    <source>
        <dbReference type="ARBA" id="ARBA00022473"/>
    </source>
</evidence>
<evidence type="ECO:0000256" key="2">
    <source>
        <dbReference type="ARBA" id="ARBA00004496"/>
    </source>
</evidence>